<reference evidence="1 2" key="1">
    <citation type="submission" date="2016-01" db="EMBL/GenBank/DDBJ databases">
        <authorList>
            <person name="Regsiter A."/>
            <person name="william w."/>
        </authorList>
    </citation>
    <scope>NUCLEOTIDE SEQUENCE [LARGE SCALE GENOMIC DNA]</scope>
    <source>
        <strain evidence="1 2">CFBP 5494</strain>
    </source>
</reference>
<gene>
    <name evidence="1" type="ORF">AGR2A_Lc60084</name>
</gene>
<protein>
    <submittedName>
        <fullName evidence="1">Uncharacterized protein</fullName>
    </submittedName>
</protein>
<dbReference type="EMBL" id="FBVY01000035">
    <property type="protein sequence ID" value="CUW98604.1"/>
    <property type="molecule type" value="Genomic_DNA"/>
</dbReference>
<organism evidence="1 2">
    <name type="scientific">Agrobacterium genomosp. 2 str. CFBP 5494</name>
    <dbReference type="NCBI Taxonomy" id="1183436"/>
    <lineage>
        <taxon>Bacteria</taxon>
        <taxon>Pseudomonadati</taxon>
        <taxon>Pseudomonadota</taxon>
        <taxon>Alphaproteobacteria</taxon>
        <taxon>Hyphomicrobiales</taxon>
        <taxon>Rhizobiaceae</taxon>
        <taxon>Rhizobium/Agrobacterium group</taxon>
        <taxon>Agrobacterium</taxon>
        <taxon>Agrobacterium tumefaciens complex</taxon>
    </lineage>
</organism>
<accession>A0A9W5F2H0</accession>
<name>A0A9W5F2H0_9HYPH</name>
<comment type="caution">
    <text evidence="1">The sequence shown here is derived from an EMBL/GenBank/DDBJ whole genome shotgun (WGS) entry which is preliminary data.</text>
</comment>
<sequence>MMRMVRTSSMYPPGAQHRWTICCGMMIMEMPLSSRPDTSVSVTLNGVDVNVLDASDFIFASASALAA</sequence>
<keyword evidence="2" id="KW-1185">Reference proteome</keyword>
<evidence type="ECO:0000313" key="1">
    <source>
        <dbReference type="EMBL" id="CUW98604.1"/>
    </source>
</evidence>
<dbReference type="AlphaFoldDB" id="A0A9W5F2H0"/>
<proteinExistence type="predicted"/>
<evidence type="ECO:0000313" key="2">
    <source>
        <dbReference type="Proteomes" id="UP000191933"/>
    </source>
</evidence>
<dbReference type="Proteomes" id="UP000191933">
    <property type="component" value="Unassembled WGS sequence"/>
</dbReference>